<dbReference type="PANTHER" id="PTHR46056">
    <property type="entry name" value="LONG-CHAIN-ALCOHOL OXIDASE"/>
    <property type="match status" value="1"/>
</dbReference>
<feature type="domain" description="Glucose-methanol-choline oxidoreductase N-terminal" evidence="13">
    <location>
        <begin position="95"/>
        <end position="311"/>
    </location>
</feature>
<comment type="catalytic activity">
    <reaction evidence="1">
        <text>a long-chain primary fatty alcohol + O2 = a long-chain fatty aldehyde + H2O2</text>
        <dbReference type="Rhea" id="RHEA:22756"/>
        <dbReference type="ChEBI" id="CHEBI:15379"/>
        <dbReference type="ChEBI" id="CHEBI:16240"/>
        <dbReference type="ChEBI" id="CHEBI:17176"/>
        <dbReference type="ChEBI" id="CHEBI:77396"/>
        <dbReference type="EC" id="1.1.3.20"/>
    </reaction>
</comment>
<evidence type="ECO:0000256" key="12">
    <source>
        <dbReference type="SAM" id="MobiDB-lite"/>
    </source>
</evidence>
<dbReference type="Gene3D" id="3.50.50.60">
    <property type="entry name" value="FAD/NAD(P)-binding domain"/>
    <property type="match status" value="2"/>
</dbReference>
<keyword evidence="9" id="KW-1133">Transmembrane helix</keyword>
<dbReference type="PANTHER" id="PTHR46056:SF12">
    <property type="entry name" value="LONG-CHAIN-ALCOHOL OXIDASE"/>
    <property type="match status" value="1"/>
</dbReference>
<evidence type="ECO:0000256" key="5">
    <source>
        <dbReference type="ARBA" id="ARBA00013125"/>
    </source>
</evidence>
<comment type="subcellular location">
    <subcellularLocation>
        <location evidence="3">Membrane</location>
    </subcellularLocation>
</comment>
<protein>
    <recommendedName>
        <fullName evidence="5">long-chain-alcohol oxidase</fullName>
        <ecNumber evidence="5">1.1.3.20</ecNumber>
    </recommendedName>
</protein>
<dbReference type="AlphaFoldDB" id="A0A7W5B8N0"/>
<evidence type="ECO:0000256" key="10">
    <source>
        <dbReference type="ARBA" id="ARBA00023002"/>
    </source>
</evidence>
<dbReference type="Pfam" id="PF05199">
    <property type="entry name" value="GMC_oxred_C"/>
    <property type="match status" value="1"/>
</dbReference>
<keyword evidence="7" id="KW-0812">Transmembrane</keyword>
<evidence type="ECO:0000259" key="14">
    <source>
        <dbReference type="Pfam" id="PF05199"/>
    </source>
</evidence>
<dbReference type="InterPro" id="IPR007867">
    <property type="entry name" value="GMC_OxRtase_C"/>
</dbReference>
<dbReference type="GO" id="GO:0046577">
    <property type="term" value="F:long-chain-alcohol oxidase activity"/>
    <property type="evidence" value="ECO:0007669"/>
    <property type="project" value="UniProtKB-EC"/>
</dbReference>
<keyword evidence="16" id="KW-1185">Reference proteome</keyword>
<dbReference type="PIRSF" id="PIRSF028937">
    <property type="entry name" value="Lg_Ch_AO"/>
    <property type="match status" value="1"/>
</dbReference>
<dbReference type="GO" id="GO:0050660">
    <property type="term" value="F:flavin adenine dinucleotide binding"/>
    <property type="evidence" value="ECO:0007669"/>
    <property type="project" value="InterPro"/>
</dbReference>
<dbReference type="Proteomes" id="UP000541535">
    <property type="component" value="Unassembled WGS sequence"/>
</dbReference>
<evidence type="ECO:0000259" key="13">
    <source>
        <dbReference type="Pfam" id="PF00732"/>
    </source>
</evidence>
<comment type="function">
    <text evidence="2">Long-chain fatty alcohol oxidase involved in the omega-oxidation pathway of lipid degradation.</text>
</comment>
<keyword evidence="11" id="KW-0472">Membrane</keyword>
<dbReference type="SUPFAM" id="SSF51905">
    <property type="entry name" value="FAD/NAD(P)-binding domain"/>
    <property type="match status" value="1"/>
</dbReference>
<comment type="caution">
    <text evidence="15">The sequence shown here is derived from an EMBL/GenBank/DDBJ whole genome shotgun (WGS) entry which is preliminary data.</text>
</comment>
<gene>
    <name evidence="15" type="ORF">FHS03_001585</name>
</gene>
<evidence type="ECO:0000313" key="16">
    <source>
        <dbReference type="Proteomes" id="UP000541535"/>
    </source>
</evidence>
<proteinExistence type="inferred from homology"/>
<keyword evidence="10" id="KW-0560">Oxidoreductase</keyword>
<evidence type="ECO:0000256" key="2">
    <source>
        <dbReference type="ARBA" id="ARBA00003842"/>
    </source>
</evidence>
<reference evidence="15 16" key="1">
    <citation type="submission" date="2020-08" db="EMBL/GenBank/DDBJ databases">
        <title>Genomic Encyclopedia of Type Strains, Phase III (KMG-III): the genomes of soil and plant-associated and newly described type strains.</title>
        <authorList>
            <person name="Whitman W."/>
        </authorList>
    </citation>
    <scope>NUCLEOTIDE SEQUENCE [LARGE SCALE GENOMIC DNA]</scope>
    <source>
        <strain evidence="15 16">CECT 8897</strain>
    </source>
</reference>
<evidence type="ECO:0000256" key="9">
    <source>
        <dbReference type="ARBA" id="ARBA00022989"/>
    </source>
</evidence>
<keyword evidence="6" id="KW-0285">Flavoprotein</keyword>
<evidence type="ECO:0000256" key="4">
    <source>
        <dbReference type="ARBA" id="ARBA00010790"/>
    </source>
</evidence>
<evidence type="ECO:0000256" key="6">
    <source>
        <dbReference type="ARBA" id="ARBA00022630"/>
    </source>
</evidence>
<dbReference type="InterPro" id="IPR000172">
    <property type="entry name" value="GMC_OxRdtase_N"/>
</dbReference>
<dbReference type="EMBL" id="JACHXD010000003">
    <property type="protein sequence ID" value="MBB3118554.1"/>
    <property type="molecule type" value="Genomic_DNA"/>
</dbReference>
<feature type="compositionally biased region" description="Low complexity" evidence="12">
    <location>
        <begin position="554"/>
        <end position="574"/>
    </location>
</feature>
<evidence type="ECO:0000256" key="8">
    <source>
        <dbReference type="ARBA" id="ARBA00022827"/>
    </source>
</evidence>
<evidence type="ECO:0000313" key="15">
    <source>
        <dbReference type="EMBL" id="MBB3118554.1"/>
    </source>
</evidence>
<dbReference type="InterPro" id="IPR036188">
    <property type="entry name" value="FAD/NAD-bd_sf"/>
</dbReference>
<evidence type="ECO:0000256" key="11">
    <source>
        <dbReference type="ARBA" id="ARBA00023136"/>
    </source>
</evidence>
<organism evidence="15 16">
    <name type="scientific">Pseudoduganella violacea</name>
    <dbReference type="NCBI Taxonomy" id="1715466"/>
    <lineage>
        <taxon>Bacteria</taxon>
        <taxon>Pseudomonadati</taxon>
        <taxon>Pseudomonadota</taxon>
        <taxon>Betaproteobacteria</taxon>
        <taxon>Burkholderiales</taxon>
        <taxon>Oxalobacteraceae</taxon>
        <taxon>Telluria group</taxon>
        <taxon>Pseudoduganella</taxon>
    </lineage>
</organism>
<keyword evidence="8" id="KW-0274">FAD</keyword>
<dbReference type="Pfam" id="PF00732">
    <property type="entry name" value="GMC_oxred_N"/>
    <property type="match status" value="1"/>
</dbReference>
<feature type="domain" description="Glucose-methanol-choline oxidoreductase C-terminal" evidence="14">
    <location>
        <begin position="401"/>
        <end position="532"/>
    </location>
</feature>
<dbReference type="EC" id="1.1.3.20" evidence="5"/>
<name>A0A7W5B8N0_9BURK</name>
<accession>A0A7W5B8N0</accession>
<evidence type="ECO:0000256" key="1">
    <source>
        <dbReference type="ARBA" id="ARBA00000920"/>
    </source>
</evidence>
<dbReference type="InterPro" id="IPR012400">
    <property type="entry name" value="Long_Oxdase"/>
</dbReference>
<feature type="region of interest" description="Disordered" evidence="12">
    <location>
        <begin position="543"/>
        <end position="574"/>
    </location>
</feature>
<evidence type="ECO:0000256" key="3">
    <source>
        <dbReference type="ARBA" id="ARBA00004370"/>
    </source>
</evidence>
<dbReference type="GO" id="GO:0016020">
    <property type="term" value="C:membrane"/>
    <property type="evidence" value="ECO:0007669"/>
    <property type="project" value="UniProtKB-SubCell"/>
</dbReference>
<evidence type="ECO:0000256" key="7">
    <source>
        <dbReference type="ARBA" id="ARBA00022692"/>
    </source>
</evidence>
<comment type="similarity">
    <text evidence="4">Belongs to the GMC oxidoreductase family.</text>
</comment>
<sequence length="574" mass="60668">MKTIPVQTAAASAAGSPIPDPIQAGLAAGWQVVDASRLERDQSYEADVVVVGSGAGGGVTAEILALAGLKVLIVEEGALKSSRDFKMREADAYPALYQESAARKTRDKAINILQGRTVGGTTVINWTTSFRTPPSTLAFWQREFGLSGYGAAEMAPWFAMMEARLHISPWSVPPNENNDLLRRGAMHLGIPTGVIRRNVNGCWNLGYCGMGCPTNAKQSMLVTTIPAALERGATLLTRARAERFILQGERADRLECSALAADGVALTGRRLTLRARHFVVAGGAINSPALLLRSQAPDPGRLLGRRTFLHPTLVSAGRFAQRVDGYAGAPQSVYSDHFLETQPIDGAVGYKLEAPPIHPLLMATTMAGFGAIHAEAMTSFPHLHALLALLRDGFHAESPGGAVELRGDGSPVLDYPISDYLWQGARRALLSMAEIQFAAGALTVTPVHELAPAYCSWAEAKQGIADLPMKRLLTRVVSAHVMGGCTMAGDERHGVVDPQGRYRGLDNVSVHDGSLFPTSIGANPQLTIYGIAARLASGLAQQLTGRPAPRPEAEPAAVAAGAPAAPAGVDRVLG</sequence>
<dbReference type="RefSeq" id="WP_183440452.1">
    <property type="nucleotide sequence ID" value="NZ_JACHXD010000003.1"/>
</dbReference>